<accession>A0A8S9XP69</accession>
<name>A0A8S9XP69_APOLU</name>
<protein>
    <submittedName>
        <fullName evidence="1">Uncharacterized protein</fullName>
    </submittedName>
</protein>
<gene>
    <name evidence="1" type="ORF">GE061_013503</name>
</gene>
<dbReference type="AlphaFoldDB" id="A0A8S9XP69"/>
<proteinExistence type="predicted"/>
<keyword evidence="2" id="KW-1185">Reference proteome</keyword>
<comment type="caution">
    <text evidence="1">The sequence shown here is derived from an EMBL/GenBank/DDBJ whole genome shotgun (WGS) entry which is preliminary data.</text>
</comment>
<reference evidence="1" key="1">
    <citation type="journal article" date="2021" name="Mol. Ecol. Resour.">
        <title>Apolygus lucorum genome provides insights into omnivorousness and mesophyll feeding.</title>
        <authorList>
            <person name="Liu Y."/>
            <person name="Liu H."/>
            <person name="Wang H."/>
            <person name="Huang T."/>
            <person name="Liu B."/>
            <person name="Yang B."/>
            <person name="Yin L."/>
            <person name="Li B."/>
            <person name="Zhang Y."/>
            <person name="Zhang S."/>
            <person name="Jiang F."/>
            <person name="Zhang X."/>
            <person name="Ren Y."/>
            <person name="Wang B."/>
            <person name="Wang S."/>
            <person name="Lu Y."/>
            <person name="Wu K."/>
            <person name="Fan W."/>
            <person name="Wang G."/>
        </authorList>
    </citation>
    <scope>NUCLEOTIDE SEQUENCE</scope>
    <source>
        <strain evidence="1">12Hb</strain>
    </source>
</reference>
<organism evidence="1 2">
    <name type="scientific">Apolygus lucorum</name>
    <name type="common">Small green plant bug</name>
    <name type="synonym">Lygocoris lucorum</name>
    <dbReference type="NCBI Taxonomy" id="248454"/>
    <lineage>
        <taxon>Eukaryota</taxon>
        <taxon>Metazoa</taxon>
        <taxon>Ecdysozoa</taxon>
        <taxon>Arthropoda</taxon>
        <taxon>Hexapoda</taxon>
        <taxon>Insecta</taxon>
        <taxon>Pterygota</taxon>
        <taxon>Neoptera</taxon>
        <taxon>Paraneoptera</taxon>
        <taxon>Hemiptera</taxon>
        <taxon>Heteroptera</taxon>
        <taxon>Panheteroptera</taxon>
        <taxon>Cimicomorpha</taxon>
        <taxon>Miridae</taxon>
        <taxon>Mirini</taxon>
        <taxon>Apolygus</taxon>
    </lineage>
</organism>
<evidence type="ECO:0000313" key="1">
    <source>
        <dbReference type="EMBL" id="KAF6210399.1"/>
    </source>
</evidence>
<dbReference type="Proteomes" id="UP000466442">
    <property type="component" value="Linkage Group LG5"/>
</dbReference>
<sequence length="194" mass="20946">MGHPTLLTMVLRMVGKMDSLHLAMPDISGSDKKPNQSGSSYTYQADFSCENGTMDAGQFALVDGPYMTGDGNEAQLNFTVSVGSSSVVYSSCQEVTQYPVNHTNHIYSYTSNMLVGGGLKAMCTVGIKRDGISCTTEPLIQIQNVTAVMTTWWNDCPGCKTVILNNIVKALQESLTTVVENIVSGSDLCFLLDY</sequence>
<dbReference type="EMBL" id="WIXP02000005">
    <property type="protein sequence ID" value="KAF6210399.1"/>
    <property type="molecule type" value="Genomic_DNA"/>
</dbReference>
<evidence type="ECO:0000313" key="2">
    <source>
        <dbReference type="Proteomes" id="UP000466442"/>
    </source>
</evidence>